<dbReference type="Proteomes" id="UP000193928">
    <property type="component" value="Unassembled WGS sequence"/>
</dbReference>
<organism evidence="1 2">
    <name type="scientific">Mycobacterium gordonae</name>
    <dbReference type="NCBI Taxonomy" id="1778"/>
    <lineage>
        <taxon>Bacteria</taxon>
        <taxon>Bacillati</taxon>
        <taxon>Actinomycetota</taxon>
        <taxon>Actinomycetes</taxon>
        <taxon>Mycobacteriales</taxon>
        <taxon>Mycobacteriaceae</taxon>
        <taxon>Mycobacterium</taxon>
    </lineage>
</organism>
<name>A0A1X1X178_MYCGO</name>
<dbReference type="AlphaFoldDB" id="A0A1X1X178"/>
<comment type="caution">
    <text evidence="1">The sequence shown here is derived from an EMBL/GenBank/DDBJ whole genome shotgun (WGS) entry which is preliminary data.</text>
</comment>
<reference evidence="1 2" key="1">
    <citation type="submission" date="2016-01" db="EMBL/GenBank/DDBJ databases">
        <title>The new phylogeny of the genus Mycobacterium.</title>
        <authorList>
            <person name="Tarcisio F."/>
            <person name="Conor M."/>
            <person name="Antonella G."/>
            <person name="Elisabetta G."/>
            <person name="Giulia F.S."/>
            <person name="Sara T."/>
            <person name="Anna F."/>
            <person name="Clotilde B."/>
            <person name="Roberto B."/>
            <person name="Veronica D.S."/>
            <person name="Fabio R."/>
            <person name="Monica P."/>
            <person name="Olivier J."/>
            <person name="Enrico T."/>
            <person name="Nicola S."/>
        </authorList>
    </citation>
    <scope>NUCLEOTIDE SEQUENCE [LARGE SCALE GENOMIC DNA]</scope>
    <source>
        <strain evidence="1 2">DSM 44160</strain>
    </source>
</reference>
<dbReference type="EMBL" id="LQOY01000048">
    <property type="protein sequence ID" value="ORV92634.1"/>
    <property type="molecule type" value="Genomic_DNA"/>
</dbReference>
<evidence type="ECO:0000313" key="1">
    <source>
        <dbReference type="EMBL" id="ORV92634.1"/>
    </source>
</evidence>
<protein>
    <submittedName>
        <fullName evidence="1">Uncharacterized protein</fullName>
    </submittedName>
</protein>
<accession>A0A1X1X178</accession>
<evidence type="ECO:0000313" key="2">
    <source>
        <dbReference type="Proteomes" id="UP000193928"/>
    </source>
</evidence>
<sequence>MAPGGNPHLPKAATQAEVVAVARRLRQRLSRHLDALETGEIGAVDDLAAVLRTLLAHGKGDDAIVRLCHSHKLPLPQVRVSLPVADDQKIGLAFGAIPAPDEPGHPPTVVMDIDRWRGLDALIIKGAPRRVNSWEQLITEYANTYGSHLSGTIPHLLSHASSMGYSGNLDVGEYLIHCAGLVAEDALQQVLKAIDGDAAQPPGHRLQTPLTRLTVETKTPPSIEAGYNVLDRPFGQTLQIAKLRVDGMYFMLELTRAAADETTFHWDFTRDKPEWWDGSDN</sequence>
<gene>
    <name evidence="1" type="ORF">AWC08_19215</name>
</gene>
<keyword evidence="2" id="KW-1185">Reference proteome</keyword>
<proteinExistence type="predicted"/>
<dbReference type="RefSeq" id="WP_069435240.1">
    <property type="nucleotide sequence ID" value="NZ_JACKSU010000076.1"/>
</dbReference>